<comment type="caution">
    <text evidence="2">The sequence shown here is derived from an EMBL/GenBank/DDBJ whole genome shotgun (WGS) entry which is preliminary data.</text>
</comment>
<reference evidence="2 3" key="1">
    <citation type="submission" date="2016-08" db="EMBL/GenBank/DDBJ databases">
        <title>New Insights into Marine Group III Euryarchaeota, from dark to light.</title>
        <authorList>
            <person name="Haro-Moreno J.M."/>
            <person name="Rodriguez-Valera F."/>
            <person name="Lopez-Garcia P."/>
            <person name="Moreira D."/>
            <person name="Martin-Cuadrado A.B."/>
        </authorList>
    </citation>
    <scope>NUCLEOTIDE SEQUENCE [LARGE SCALE GENOMIC DNA]</scope>
    <source>
        <strain evidence="2">CG-Bathy1</strain>
    </source>
</reference>
<evidence type="ECO:0000313" key="3">
    <source>
        <dbReference type="Proteomes" id="UP000183815"/>
    </source>
</evidence>
<evidence type="ECO:0000259" key="1">
    <source>
        <dbReference type="Pfam" id="PF12706"/>
    </source>
</evidence>
<dbReference type="SUPFAM" id="SSF56281">
    <property type="entry name" value="Metallo-hydrolase/oxidoreductase"/>
    <property type="match status" value="1"/>
</dbReference>
<accession>A0A1J5TJQ7</accession>
<dbReference type="EMBL" id="MIYU01000001">
    <property type="protein sequence ID" value="OIR20379.1"/>
    <property type="molecule type" value="Genomic_DNA"/>
</dbReference>
<protein>
    <recommendedName>
        <fullName evidence="1">Metallo-beta-lactamase domain-containing protein</fullName>
    </recommendedName>
</protein>
<proteinExistence type="predicted"/>
<dbReference type="Pfam" id="PF12706">
    <property type="entry name" value="Lactamase_B_2"/>
    <property type="match status" value="1"/>
</dbReference>
<organism evidence="2 3">
    <name type="scientific">Marine Group III euryarchaeote CG-Bathy1</name>
    <dbReference type="NCBI Taxonomy" id="1889001"/>
    <lineage>
        <taxon>Archaea</taxon>
        <taxon>Methanobacteriati</taxon>
        <taxon>Thermoplasmatota</taxon>
        <taxon>Thermoplasmata</taxon>
        <taxon>Candidatus Thermoprofundales</taxon>
    </lineage>
</organism>
<dbReference type="AlphaFoldDB" id="A0A1J5TJQ7"/>
<feature type="domain" description="Metallo-beta-lactamase" evidence="1">
    <location>
        <begin position="71"/>
        <end position="246"/>
    </location>
</feature>
<evidence type="ECO:0000313" key="2">
    <source>
        <dbReference type="EMBL" id="OIR20379.1"/>
    </source>
</evidence>
<name>A0A1J5TJQ7_9ARCH</name>
<sequence>MIEVVLLGIAQDGGRPQAGCNLDCCIDIHSKSELWRTPVSLGVIEEEELHLIEASRMIGKQLTLVDNKIPKSVWITHVHLGHIDGLGQFGTESMNTTRATLHCSEKVSKNIEKTPSLKLLLENENLVFGDWGVRNENFKITPVEIPHRDELGDNHALIIEGMENKLLFMPDHDTWNETLESVGYESIKEWLKNLEIDIALIDGTFWNDKEIKHRSQENVKHPPIEETLERIGMSEEDDPRIIFVHFNHTNPVLNKETKEYKKVIEMGWEIGTEGMKFYL</sequence>
<dbReference type="Gene3D" id="3.60.15.10">
    <property type="entry name" value="Ribonuclease Z/Hydroxyacylglutathione hydrolase-like"/>
    <property type="match status" value="1"/>
</dbReference>
<dbReference type="Proteomes" id="UP000183815">
    <property type="component" value="Unassembled WGS sequence"/>
</dbReference>
<dbReference type="InterPro" id="IPR036866">
    <property type="entry name" value="RibonucZ/Hydroxyglut_hydro"/>
</dbReference>
<dbReference type="InterPro" id="IPR001279">
    <property type="entry name" value="Metallo-B-lactamas"/>
</dbReference>
<gene>
    <name evidence="2" type="ORF">BEU04_00845</name>
</gene>